<sequence>MSPLNDNKVLALCDEIWNWRLRESPELSTFCGLYHYEESWDDISSEAYHRREHCLKAFLEQALSLDVQACSKDVTLSHMLLVEDMKMYLQACTFPCHLMPINYLEGAHVDCCRTISFMKFDGEDDFAKYIQRLNAMPKKIHQTIELLKEGVSEGVVLFISSIQNIPKQIESMVNPNDVDESGLMKPFTEDHPNIEADTLESFHRQARSVIVTSIFPELVELKNYLEREGLRKYHIQENNQVMLENHFNGESQLKDIPWIGQT</sequence>
<dbReference type="InterPro" id="IPR010281">
    <property type="entry name" value="DUF885"/>
</dbReference>
<reference evidence="1 2" key="1">
    <citation type="journal article" date="2021" name="Elife">
        <title>Chloroplast acquisition without the gene transfer in kleptoplastic sea slugs, Plakobranchus ocellatus.</title>
        <authorList>
            <person name="Maeda T."/>
            <person name="Takahashi S."/>
            <person name="Yoshida T."/>
            <person name="Shimamura S."/>
            <person name="Takaki Y."/>
            <person name="Nagai Y."/>
            <person name="Toyoda A."/>
            <person name="Suzuki Y."/>
            <person name="Arimoto A."/>
            <person name="Ishii H."/>
            <person name="Satoh N."/>
            <person name="Nishiyama T."/>
            <person name="Hasebe M."/>
            <person name="Maruyama T."/>
            <person name="Minagawa J."/>
            <person name="Obokata J."/>
            <person name="Shigenobu S."/>
        </authorList>
    </citation>
    <scope>NUCLEOTIDE SEQUENCE [LARGE SCALE GENOMIC DNA]</scope>
</reference>
<dbReference type="EMBL" id="BLXT01004325">
    <property type="protein sequence ID" value="GFO11539.1"/>
    <property type="molecule type" value="Genomic_DNA"/>
</dbReference>
<protein>
    <submittedName>
        <fullName evidence="1">Uncharacterized protein</fullName>
    </submittedName>
</protein>
<dbReference type="PANTHER" id="PTHR33361:SF2">
    <property type="entry name" value="DUF885 DOMAIN-CONTAINING PROTEIN"/>
    <property type="match status" value="1"/>
</dbReference>
<dbReference type="Pfam" id="PF05960">
    <property type="entry name" value="DUF885"/>
    <property type="match status" value="1"/>
</dbReference>
<dbReference type="PANTHER" id="PTHR33361">
    <property type="entry name" value="GLR0591 PROTEIN"/>
    <property type="match status" value="1"/>
</dbReference>
<dbReference type="AlphaFoldDB" id="A0AAV4AUS2"/>
<evidence type="ECO:0000313" key="2">
    <source>
        <dbReference type="Proteomes" id="UP000735302"/>
    </source>
</evidence>
<organism evidence="1 2">
    <name type="scientific">Plakobranchus ocellatus</name>
    <dbReference type="NCBI Taxonomy" id="259542"/>
    <lineage>
        <taxon>Eukaryota</taxon>
        <taxon>Metazoa</taxon>
        <taxon>Spiralia</taxon>
        <taxon>Lophotrochozoa</taxon>
        <taxon>Mollusca</taxon>
        <taxon>Gastropoda</taxon>
        <taxon>Heterobranchia</taxon>
        <taxon>Euthyneura</taxon>
        <taxon>Panpulmonata</taxon>
        <taxon>Sacoglossa</taxon>
        <taxon>Placobranchoidea</taxon>
        <taxon>Plakobranchidae</taxon>
        <taxon>Plakobranchus</taxon>
    </lineage>
</organism>
<gene>
    <name evidence="1" type="ORF">PoB_003804400</name>
</gene>
<keyword evidence="2" id="KW-1185">Reference proteome</keyword>
<name>A0AAV4AUS2_9GAST</name>
<proteinExistence type="predicted"/>
<accession>A0AAV4AUS2</accession>
<evidence type="ECO:0000313" key="1">
    <source>
        <dbReference type="EMBL" id="GFO11539.1"/>
    </source>
</evidence>
<dbReference type="Proteomes" id="UP000735302">
    <property type="component" value="Unassembled WGS sequence"/>
</dbReference>
<comment type="caution">
    <text evidence="1">The sequence shown here is derived from an EMBL/GenBank/DDBJ whole genome shotgun (WGS) entry which is preliminary data.</text>
</comment>